<comment type="caution">
    <text evidence="2">The sequence shown here is derived from an EMBL/GenBank/DDBJ whole genome shotgun (WGS) entry which is preliminary data.</text>
</comment>
<evidence type="ECO:0000313" key="3">
    <source>
        <dbReference type="Proteomes" id="UP000826271"/>
    </source>
</evidence>
<dbReference type="EMBL" id="WHWC01000015">
    <property type="protein sequence ID" value="KAG8368424.1"/>
    <property type="molecule type" value="Genomic_DNA"/>
</dbReference>
<protein>
    <recommendedName>
        <fullName evidence="4">S-protein homolog</fullName>
    </recommendedName>
</protein>
<organism evidence="2 3">
    <name type="scientific">Buddleja alternifolia</name>
    <dbReference type="NCBI Taxonomy" id="168488"/>
    <lineage>
        <taxon>Eukaryota</taxon>
        <taxon>Viridiplantae</taxon>
        <taxon>Streptophyta</taxon>
        <taxon>Embryophyta</taxon>
        <taxon>Tracheophyta</taxon>
        <taxon>Spermatophyta</taxon>
        <taxon>Magnoliopsida</taxon>
        <taxon>eudicotyledons</taxon>
        <taxon>Gunneridae</taxon>
        <taxon>Pentapetalae</taxon>
        <taxon>asterids</taxon>
        <taxon>lamiids</taxon>
        <taxon>Lamiales</taxon>
        <taxon>Scrophulariaceae</taxon>
        <taxon>Buddlejeae</taxon>
        <taxon>Buddleja</taxon>
    </lineage>
</organism>
<evidence type="ECO:0008006" key="4">
    <source>
        <dbReference type="Google" id="ProtNLM"/>
    </source>
</evidence>
<feature type="signal peptide" evidence="1">
    <location>
        <begin position="1"/>
        <end position="25"/>
    </location>
</feature>
<gene>
    <name evidence="2" type="ORF">BUALT_Bualt15G0044000</name>
</gene>
<sequence>MKNLTTIAAVVAVALFSSFIPTASGLFPEVEITLANDGSYPIWYMCQTGGRRDSLYALQPNSTFRFVFRQIAFPMRWCYLYATPNSNGFFWAYTVRSRCTKCFWSINKYPSLYRGDKGRWERQKLFMPPDFKMTEFLVNDKKETLQIPKPNP</sequence>
<feature type="chain" id="PRO_5043518350" description="S-protein homolog" evidence="1">
    <location>
        <begin position="26"/>
        <end position="152"/>
    </location>
</feature>
<name>A0AAV6WEA8_9LAMI</name>
<evidence type="ECO:0000256" key="1">
    <source>
        <dbReference type="SAM" id="SignalP"/>
    </source>
</evidence>
<evidence type="ECO:0000313" key="2">
    <source>
        <dbReference type="EMBL" id="KAG8368424.1"/>
    </source>
</evidence>
<accession>A0AAV6WEA8</accession>
<keyword evidence="1" id="KW-0732">Signal</keyword>
<dbReference type="Proteomes" id="UP000826271">
    <property type="component" value="Unassembled WGS sequence"/>
</dbReference>
<dbReference type="AlphaFoldDB" id="A0AAV6WEA8"/>
<reference evidence="2" key="1">
    <citation type="submission" date="2019-10" db="EMBL/GenBank/DDBJ databases">
        <authorList>
            <person name="Zhang R."/>
            <person name="Pan Y."/>
            <person name="Wang J."/>
            <person name="Ma R."/>
            <person name="Yu S."/>
        </authorList>
    </citation>
    <scope>NUCLEOTIDE SEQUENCE</scope>
    <source>
        <strain evidence="2">LA-IB0</strain>
        <tissue evidence="2">Leaf</tissue>
    </source>
</reference>
<proteinExistence type="predicted"/>
<keyword evidence="3" id="KW-1185">Reference proteome</keyword>